<evidence type="ECO:0000256" key="6">
    <source>
        <dbReference type="SAM" id="Phobius"/>
    </source>
</evidence>
<dbReference type="EMBL" id="WJQU01000003">
    <property type="protein sequence ID" value="KAJ6639154.1"/>
    <property type="molecule type" value="Genomic_DNA"/>
</dbReference>
<dbReference type="SUPFAM" id="SSF144091">
    <property type="entry name" value="Rhomboid-like"/>
    <property type="match status" value="1"/>
</dbReference>
<feature type="transmembrane region" description="Helical" evidence="6">
    <location>
        <begin position="182"/>
        <end position="199"/>
    </location>
</feature>
<evidence type="ECO:0000313" key="8">
    <source>
        <dbReference type="EMBL" id="KAJ6639154.1"/>
    </source>
</evidence>
<evidence type="ECO:0000256" key="3">
    <source>
        <dbReference type="ARBA" id="ARBA00022692"/>
    </source>
</evidence>
<proteinExistence type="inferred from homology"/>
<evidence type="ECO:0000256" key="2">
    <source>
        <dbReference type="ARBA" id="ARBA00009045"/>
    </source>
</evidence>
<feature type="transmembrane region" description="Helical" evidence="6">
    <location>
        <begin position="155"/>
        <end position="176"/>
    </location>
</feature>
<name>A0A9Q0MXL7_9DIPT</name>
<dbReference type="OrthoDB" id="418595at2759"/>
<comment type="subcellular location">
    <subcellularLocation>
        <location evidence="1">Membrane</location>
        <topology evidence="1">Multi-pass membrane protein</topology>
    </subcellularLocation>
</comment>
<keyword evidence="5 6" id="KW-0472">Membrane</keyword>
<evidence type="ECO:0000256" key="4">
    <source>
        <dbReference type="ARBA" id="ARBA00022989"/>
    </source>
</evidence>
<feature type="transmembrane region" description="Helical" evidence="6">
    <location>
        <begin position="131"/>
        <end position="148"/>
    </location>
</feature>
<keyword evidence="3 6" id="KW-0812">Transmembrane</keyword>
<dbReference type="InterPro" id="IPR022764">
    <property type="entry name" value="Peptidase_S54_rhomboid_dom"/>
</dbReference>
<accession>A0A9Q0MXL7</accession>
<feature type="domain" description="Peptidase S54 rhomboid" evidence="7">
    <location>
        <begin position="113"/>
        <end position="258"/>
    </location>
</feature>
<evidence type="ECO:0000313" key="9">
    <source>
        <dbReference type="Proteomes" id="UP001151699"/>
    </source>
</evidence>
<gene>
    <name evidence="8" type="primary">rho_4</name>
    <name evidence="8" type="ORF">Bhyg_11894</name>
</gene>
<dbReference type="AlphaFoldDB" id="A0A9Q0MXL7"/>
<feature type="transmembrane region" description="Helical" evidence="6">
    <location>
        <begin position="237"/>
        <end position="260"/>
    </location>
</feature>
<comment type="similarity">
    <text evidence="2">Belongs to the peptidase S54 family.</text>
</comment>
<sequence>MRMLQLQNGYGYTEERNLIRQHSTKIHTFAEDVVLPKNDRTLRQAARAEDLSMRNAEAQYPHRSTASICSYEENPQQFPIFLFLISLVQIIVYYSVDGHLMLLLFGYDPHRRHEVWRFVTMMLVHSNASHLWHNVIMQLIFGSFLELVHKWKRIAIIYFASVVGGALFISVLGSSYTVGASGGVYGLAFSHLATLTLNWSEMDKKFCSVFTLSVYIVYDAGFNLFNGLISNNRRSHISHAGHLGGAVTGFLISILVLKNFRIEQWEKKMQKICVAILIGICVIVFIVNVAAFDQYVPVEWNFQKQTQKFSNSQPIQKKCLERLPQSGVAFQELWDSSFNKYTYREYLFTG</sequence>
<keyword evidence="9" id="KW-1185">Reference proteome</keyword>
<keyword evidence="4 6" id="KW-1133">Transmembrane helix</keyword>
<dbReference type="GO" id="GO:0016020">
    <property type="term" value="C:membrane"/>
    <property type="evidence" value="ECO:0007669"/>
    <property type="project" value="UniProtKB-SubCell"/>
</dbReference>
<dbReference type="InterPro" id="IPR035952">
    <property type="entry name" value="Rhomboid-like_sf"/>
</dbReference>
<evidence type="ECO:0000256" key="5">
    <source>
        <dbReference type="ARBA" id="ARBA00023136"/>
    </source>
</evidence>
<dbReference type="GO" id="GO:0004252">
    <property type="term" value="F:serine-type endopeptidase activity"/>
    <property type="evidence" value="ECO:0007669"/>
    <property type="project" value="InterPro"/>
</dbReference>
<reference evidence="8" key="1">
    <citation type="submission" date="2022-07" db="EMBL/GenBank/DDBJ databases">
        <authorList>
            <person name="Trinca V."/>
            <person name="Uliana J.V.C."/>
            <person name="Torres T.T."/>
            <person name="Ward R.J."/>
            <person name="Monesi N."/>
        </authorList>
    </citation>
    <scope>NUCLEOTIDE SEQUENCE</scope>
    <source>
        <strain evidence="8">HSMRA1968</strain>
        <tissue evidence="8">Whole embryos</tissue>
    </source>
</reference>
<dbReference type="PANTHER" id="PTHR45840:SF2">
    <property type="entry name" value="PROTEIN RHOMBOID-RELATED"/>
    <property type="match status" value="1"/>
</dbReference>
<dbReference type="InterPro" id="IPR051739">
    <property type="entry name" value="Rhomboid_IM_Serine_Proteases"/>
</dbReference>
<dbReference type="Proteomes" id="UP001151699">
    <property type="component" value="Chromosome X"/>
</dbReference>
<evidence type="ECO:0000256" key="1">
    <source>
        <dbReference type="ARBA" id="ARBA00004141"/>
    </source>
</evidence>
<protein>
    <submittedName>
        <fullName evidence="8">Protein rhomboid</fullName>
    </submittedName>
</protein>
<dbReference type="Gene3D" id="1.20.1540.10">
    <property type="entry name" value="Rhomboid-like"/>
    <property type="match status" value="1"/>
</dbReference>
<organism evidence="8 9">
    <name type="scientific">Pseudolycoriella hygida</name>
    <dbReference type="NCBI Taxonomy" id="35572"/>
    <lineage>
        <taxon>Eukaryota</taxon>
        <taxon>Metazoa</taxon>
        <taxon>Ecdysozoa</taxon>
        <taxon>Arthropoda</taxon>
        <taxon>Hexapoda</taxon>
        <taxon>Insecta</taxon>
        <taxon>Pterygota</taxon>
        <taxon>Neoptera</taxon>
        <taxon>Endopterygota</taxon>
        <taxon>Diptera</taxon>
        <taxon>Nematocera</taxon>
        <taxon>Sciaroidea</taxon>
        <taxon>Sciaridae</taxon>
        <taxon>Pseudolycoriella</taxon>
    </lineage>
</organism>
<feature type="transmembrane region" description="Helical" evidence="6">
    <location>
        <begin position="206"/>
        <end position="225"/>
    </location>
</feature>
<dbReference type="Pfam" id="PF01694">
    <property type="entry name" value="Rhomboid"/>
    <property type="match status" value="1"/>
</dbReference>
<feature type="transmembrane region" description="Helical" evidence="6">
    <location>
        <begin position="272"/>
        <end position="292"/>
    </location>
</feature>
<evidence type="ECO:0000259" key="7">
    <source>
        <dbReference type="Pfam" id="PF01694"/>
    </source>
</evidence>
<dbReference type="PANTHER" id="PTHR45840">
    <property type="entry name" value="RHOMBOID-RELATED PROTEIN"/>
    <property type="match status" value="1"/>
</dbReference>
<feature type="transmembrane region" description="Helical" evidence="6">
    <location>
        <begin position="78"/>
        <end position="96"/>
    </location>
</feature>
<comment type="caution">
    <text evidence="8">The sequence shown here is derived from an EMBL/GenBank/DDBJ whole genome shotgun (WGS) entry which is preliminary data.</text>
</comment>